<evidence type="ECO:0000256" key="3">
    <source>
        <dbReference type="ARBA" id="ARBA00022989"/>
    </source>
</evidence>
<dbReference type="InParanoid" id="A0A0C3DVP0"/>
<reference evidence="8 9" key="1">
    <citation type="submission" date="2014-04" db="EMBL/GenBank/DDBJ databases">
        <authorList>
            <consortium name="DOE Joint Genome Institute"/>
            <person name="Kuo A."/>
            <person name="Kohler A."/>
            <person name="Nagy L.G."/>
            <person name="Floudas D."/>
            <person name="Copeland A."/>
            <person name="Barry K.W."/>
            <person name="Cichocki N."/>
            <person name="Veneault-Fourrey C."/>
            <person name="LaButti K."/>
            <person name="Lindquist E.A."/>
            <person name="Lipzen A."/>
            <person name="Lundell T."/>
            <person name="Morin E."/>
            <person name="Murat C."/>
            <person name="Sun H."/>
            <person name="Tunlid A."/>
            <person name="Henrissat B."/>
            <person name="Grigoriev I.V."/>
            <person name="Hibbett D.S."/>
            <person name="Martin F."/>
            <person name="Nordberg H.P."/>
            <person name="Cantor M.N."/>
            <person name="Hua S.X."/>
        </authorList>
    </citation>
    <scope>NUCLEOTIDE SEQUENCE [LARGE SCALE GENOMIC DNA]</scope>
    <source>
        <strain evidence="8 9">Foug A</strain>
    </source>
</reference>
<evidence type="ECO:0000256" key="5">
    <source>
        <dbReference type="SAM" id="MobiDB-lite"/>
    </source>
</evidence>
<name>A0A0C3DVP0_9AGAM</name>
<evidence type="ECO:0000313" key="8">
    <source>
        <dbReference type="EMBL" id="KIM64630.1"/>
    </source>
</evidence>
<feature type="transmembrane region" description="Helical" evidence="6">
    <location>
        <begin position="243"/>
        <end position="262"/>
    </location>
</feature>
<feature type="compositionally biased region" description="Basic and acidic residues" evidence="5">
    <location>
        <begin position="575"/>
        <end position="586"/>
    </location>
</feature>
<reference evidence="9" key="2">
    <citation type="submission" date="2015-01" db="EMBL/GenBank/DDBJ databases">
        <title>Evolutionary Origins and Diversification of the Mycorrhizal Mutualists.</title>
        <authorList>
            <consortium name="DOE Joint Genome Institute"/>
            <consortium name="Mycorrhizal Genomics Consortium"/>
            <person name="Kohler A."/>
            <person name="Kuo A."/>
            <person name="Nagy L.G."/>
            <person name="Floudas D."/>
            <person name="Copeland A."/>
            <person name="Barry K.W."/>
            <person name="Cichocki N."/>
            <person name="Veneault-Fourrey C."/>
            <person name="LaButti K."/>
            <person name="Lindquist E.A."/>
            <person name="Lipzen A."/>
            <person name="Lundell T."/>
            <person name="Morin E."/>
            <person name="Murat C."/>
            <person name="Riley R."/>
            <person name="Ohm R."/>
            <person name="Sun H."/>
            <person name="Tunlid A."/>
            <person name="Henrissat B."/>
            <person name="Grigoriev I.V."/>
            <person name="Hibbett D.S."/>
            <person name="Martin F."/>
        </authorList>
    </citation>
    <scope>NUCLEOTIDE SEQUENCE [LARGE SCALE GENOMIC DNA]</scope>
    <source>
        <strain evidence="9">Foug A</strain>
    </source>
</reference>
<feature type="transmembrane region" description="Helical" evidence="6">
    <location>
        <begin position="130"/>
        <end position="147"/>
    </location>
</feature>
<sequence>MLNAPEMRPSLDRMKATTRDATAPGGFKQPGFWMSIDWKLMAALVLPVSLDTLDYTVVATAQSHIASVFNALDLQSYIGTSYLLAATVFLPLFATVADIYGRHFAIQISLLLFLVGSALSTGAISMLMILIGRGIAGIGAAGLLTIVRTILSDTESLDGNNVQQSAMMLLYAIPFAAGPMIGGFLVTVNFRWVFAISLPCTAIAMVLCYLLLRSRVKDAMPFDDLSSTSQTDTWISKLACMDWIATFLFVAGGILILLALNWGPDDNWKSIRTVVNLVIGAILVTLCIVWEVVLERKRCSATGVSGVFRAYPMIPLEMFTSVDMCIVQFGSFTSGIVVMVIFYFVPIFMTIVTGVPASQAGVRLLYFIPGLGIGSLISIYMIKRLRQPIYSIVLGSAVITVSLGLIQMAMEMNIQRLVDVLIAMVGVGLDLIFGPLVIQARFIKPDHIAISNAMLLFFRAFGGTFGLAQCFTVMNGIVDSYITGVIESRKISGPDLAILASLRNSGGLKSIQTLDGLPNSVRIVVKEAFREGVRWSFISLIPWAGAATIGSLFLSKIQDTDAKMTGSPHTSTDSVDAKDADEHGEK</sequence>
<dbReference type="PROSITE" id="PS50850">
    <property type="entry name" value="MFS"/>
    <property type="match status" value="1"/>
</dbReference>
<evidence type="ECO:0000256" key="6">
    <source>
        <dbReference type="SAM" id="Phobius"/>
    </source>
</evidence>
<gene>
    <name evidence="8" type="ORF">SCLCIDRAFT_1213132</name>
</gene>
<dbReference type="Proteomes" id="UP000053989">
    <property type="component" value="Unassembled WGS sequence"/>
</dbReference>
<feature type="transmembrane region" description="Helical" evidence="6">
    <location>
        <begin position="192"/>
        <end position="212"/>
    </location>
</feature>
<organism evidence="8 9">
    <name type="scientific">Scleroderma citrinum Foug A</name>
    <dbReference type="NCBI Taxonomy" id="1036808"/>
    <lineage>
        <taxon>Eukaryota</taxon>
        <taxon>Fungi</taxon>
        <taxon>Dikarya</taxon>
        <taxon>Basidiomycota</taxon>
        <taxon>Agaricomycotina</taxon>
        <taxon>Agaricomycetes</taxon>
        <taxon>Agaricomycetidae</taxon>
        <taxon>Boletales</taxon>
        <taxon>Sclerodermatineae</taxon>
        <taxon>Sclerodermataceae</taxon>
        <taxon>Scleroderma</taxon>
    </lineage>
</organism>
<evidence type="ECO:0000259" key="7">
    <source>
        <dbReference type="PROSITE" id="PS50850"/>
    </source>
</evidence>
<dbReference type="GO" id="GO:0005886">
    <property type="term" value="C:plasma membrane"/>
    <property type="evidence" value="ECO:0007669"/>
    <property type="project" value="TreeGrafter"/>
</dbReference>
<evidence type="ECO:0000313" key="9">
    <source>
        <dbReference type="Proteomes" id="UP000053989"/>
    </source>
</evidence>
<evidence type="ECO:0000256" key="4">
    <source>
        <dbReference type="ARBA" id="ARBA00023136"/>
    </source>
</evidence>
<protein>
    <recommendedName>
        <fullName evidence="7">Major facilitator superfamily (MFS) profile domain-containing protein</fullName>
    </recommendedName>
</protein>
<dbReference type="STRING" id="1036808.A0A0C3DVP0"/>
<dbReference type="OrthoDB" id="6770063at2759"/>
<keyword evidence="9" id="KW-1185">Reference proteome</keyword>
<dbReference type="InterPro" id="IPR036259">
    <property type="entry name" value="MFS_trans_sf"/>
</dbReference>
<proteinExistence type="predicted"/>
<dbReference type="SUPFAM" id="SSF103473">
    <property type="entry name" value="MFS general substrate transporter"/>
    <property type="match status" value="1"/>
</dbReference>
<feature type="transmembrane region" description="Helical" evidence="6">
    <location>
        <begin position="364"/>
        <end position="382"/>
    </location>
</feature>
<dbReference type="GO" id="GO:0022857">
    <property type="term" value="F:transmembrane transporter activity"/>
    <property type="evidence" value="ECO:0007669"/>
    <property type="project" value="InterPro"/>
</dbReference>
<keyword evidence="2 6" id="KW-0812">Transmembrane</keyword>
<dbReference type="Gene3D" id="1.20.1250.20">
    <property type="entry name" value="MFS general substrate transporter like domains"/>
    <property type="match status" value="1"/>
</dbReference>
<feature type="region of interest" description="Disordered" evidence="5">
    <location>
        <begin position="564"/>
        <end position="586"/>
    </location>
</feature>
<feature type="domain" description="Major facilitator superfamily (MFS) profile" evidence="7">
    <location>
        <begin position="40"/>
        <end position="562"/>
    </location>
</feature>
<feature type="transmembrane region" description="Helical" evidence="6">
    <location>
        <begin position="77"/>
        <end position="97"/>
    </location>
</feature>
<feature type="transmembrane region" description="Helical" evidence="6">
    <location>
        <begin position="326"/>
        <end position="352"/>
    </location>
</feature>
<accession>A0A0C3DVP0</accession>
<feature type="transmembrane region" description="Helical" evidence="6">
    <location>
        <begin position="104"/>
        <end position="124"/>
    </location>
</feature>
<feature type="transmembrane region" description="Helical" evidence="6">
    <location>
        <begin position="168"/>
        <end position="186"/>
    </location>
</feature>
<feature type="transmembrane region" description="Helical" evidence="6">
    <location>
        <begin position="535"/>
        <end position="554"/>
    </location>
</feature>
<dbReference type="PANTHER" id="PTHR23501:SF39">
    <property type="entry name" value="MULTIDRUG TRANSPORTER, PUTATIVE (AFU_ORTHOLOGUE AFUA_1G05010)-RELATED"/>
    <property type="match status" value="1"/>
</dbReference>
<feature type="transmembrane region" description="Helical" evidence="6">
    <location>
        <begin position="421"/>
        <end position="443"/>
    </location>
</feature>
<evidence type="ECO:0000256" key="2">
    <source>
        <dbReference type="ARBA" id="ARBA00022692"/>
    </source>
</evidence>
<dbReference type="EMBL" id="KN822027">
    <property type="protein sequence ID" value="KIM64630.1"/>
    <property type="molecule type" value="Genomic_DNA"/>
</dbReference>
<feature type="transmembrane region" description="Helical" evidence="6">
    <location>
        <begin position="389"/>
        <end position="409"/>
    </location>
</feature>
<dbReference type="Pfam" id="PF07690">
    <property type="entry name" value="MFS_1"/>
    <property type="match status" value="1"/>
</dbReference>
<dbReference type="PANTHER" id="PTHR23501">
    <property type="entry name" value="MAJOR FACILITATOR SUPERFAMILY"/>
    <property type="match status" value="1"/>
</dbReference>
<keyword evidence="4 6" id="KW-0472">Membrane</keyword>
<feature type="transmembrane region" description="Helical" evidence="6">
    <location>
        <begin position="455"/>
        <end position="478"/>
    </location>
</feature>
<dbReference type="AlphaFoldDB" id="A0A0C3DVP0"/>
<evidence type="ECO:0000256" key="1">
    <source>
        <dbReference type="ARBA" id="ARBA00004141"/>
    </source>
</evidence>
<comment type="subcellular location">
    <subcellularLocation>
        <location evidence="1">Membrane</location>
        <topology evidence="1">Multi-pass membrane protein</topology>
    </subcellularLocation>
</comment>
<dbReference type="HOGENOM" id="CLU_000960_26_0_1"/>
<dbReference type="InterPro" id="IPR020846">
    <property type="entry name" value="MFS_dom"/>
</dbReference>
<keyword evidence="3 6" id="KW-1133">Transmembrane helix</keyword>
<feature type="transmembrane region" description="Helical" evidence="6">
    <location>
        <begin position="274"/>
        <end position="294"/>
    </location>
</feature>
<dbReference type="InterPro" id="IPR011701">
    <property type="entry name" value="MFS"/>
</dbReference>